<proteinExistence type="predicted"/>
<sequence>HPALRAVARRGSWCRLARILVSPGEVWRHGRQCSPVVASRRQTFYCLVASCHQASLGDKDHVKLVCLMALSASKGL</sequence>
<feature type="non-terminal residue" evidence="1">
    <location>
        <position position="1"/>
    </location>
</feature>
<evidence type="ECO:0000313" key="1">
    <source>
        <dbReference type="EMBL" id="MCI33668.1"/>
    </source>
</evidence>
<keyword evidence="2" id="KW-1185">Reference proteome</keyword>
<protein>
    <submittedName>
        <fullName evidence="1">Uncharacterized protein</fullName>
    </submittedName>
</protein>
<name>A0A392RAJ7_9FABA</name>
<dbReference type="AlphaFoldDB" id="A0A392RAJ7"/>
<dbReference type="Proteomes" id="UP000265520">
    <property type="component" value="Unassembled WGS sequence"/>
</dbReference>
<evidence type="ECO:0000313" key="2">
    <source>
        <dbReference type="Proteomes" id="UP000265520"/>
    </source>
</evidence>
<reference evidence="1 2" key="1">
    <citation type="journal article" date="2018" name="Front. Plant Sci.">
        <title>Red Clover (Trifolium pratense) and Zigzag Clover (T. medium) - A Picture of Genomic Similarities and Differences.</title>
        <authorList>
            <person name="Dluhosova J."/>
            <person name="Istvanek J."/>
            <person name="Nedelnik J."/>
            <person name="Repkova J."/>
        </authorList>
    </citation>
    <scope>NUCLEOTIDE SEQUENCE [LARGE SCALE GENOMIC DNA]</scope>
    <source>
        <strain evidence="2">cv. 10/8</strain>
        <tissue evidence="1">Leaf</tissue>
    </source>
</reference>
<comment type="caution">
    <text evidence="1">The sequence shown here is derived from an EMBL/GenBank/DDBJ whole genome shotgun (WGS) entry which is preliminary data.</text>
</comment>
<organism evidence="1 2">
    <name type="scientific">Trifolium medium</name>
    <dbReference type="NCBI Taxonomy" id="97028"/>
    <lineage>
        <taxon>Eukaryota</taxon>
        <taxon>Viridiplantae</taxon>
        <taxon>Streptophyta</taxon>
        <taxon>Embryophyta</taxon>
        <taxon>Tracheophyta</taxon>
        <taxon>Spermatophyta</taxon>
        <taxon>Magnoliopsida</taxon>
        <taxon>eudicotyledons</taxon>
        <taxon>Gunneridae</taxon>
        <taxon>Pentapetalae</taxon>
        <taxon>rosids</taxon>
        <taxon>fabids</taxon>
        <taxon>Fabales</taxon>
        <taxon>Fabaceae</taxon>
        <taxon>Papilionoideae</taxon>
        <taxon>50 kb inversion clade</taxon>
        <taxon>NPAAA clade</taxon>
        <taxon>Hologalegina</taxon>
        <taxon>IRL clade</taxon>
        <taxon>Trifolieae</taxon>
        <taxon>Trifolium</taxon>
    </lineage>
</organism>
<dbReference type="EMBL" id="LXQA010206410">
    <property type="protein sequence ID" value="MCI33668.1"/>
    <property type="molecule type" value="Genomic_DNA"/>
</dbReference>
<accession>A0A392RAJ7</accession>